<dbReference type="PANTHER" id="PTHR23017:SF3">
    <property type="entry name" value="G-PROTEIN COUPLED RECEPTORS FAMILY 1 PROFILE DOMAIN-CONTAINING PROTEIN"/>
    <property type="match status" value="1"/>
</dbReference>
<feature type="transmembrane region" description="Helical" evidence="5">
    <location>
        <begin position="249"/>
        <end position="274"/>
    </location>
</feature>
<evidence type="ECO:0000256" key="4">
    <source>
        <dbReference type="ARBA" id="ARBA00023136"/>
    </source>
</evidence>
<evidence type="ECO:0000259" key="6">
    <source>
        <dbReference type="PROSITE" id="PS50262"/>
    </source>
</evidence>
<dbReference type="AlphaFoldDB" id="A0A0K0ENS4"/>
<sequence>MLIFLIILNYLIIFFGLLSNGYTLFYYCFVLKKKQSYSIICMSFISGNIFVLFPNFLYLLFEETHLYIPSLFINQRIGQITILGYYTGILSRLILSLNRLVAIHAPIRYKEIFSNKNTYILLFINWIIGFLMLIPLSFGDMCYFINDERIWSYGTTKFCSLVSYLQDFLHGVIIACGIIIIDIITAIMLIRKTIKKTTKIIDCKTKKLQKNNQRKKDINIFLRTVISNIFLILSLISFHYFSLLTNDNINWLFVTTSMFWMFHHFIDGTIVGLMNSDVKKHLLSKIKKQSKIVNTIETTKFNTTKKIQQNTNIKL</sequence>
<dbReference type="GO" id="GO:0016020">
    <property type="term" value="C:membrane"/>
    <property type="evidence" value="ECO:0007669"/>
    <property type="project" value="UniProtKB-SubCell"/>
</dbReference>
<feature type="transmembrane region" description="Helical" evidence="5">
    <location>
        <begin position="168"/>
        <end position="190"/>
    </location>
</feature>
<dbReference type="PROSITE" id="PS50262">
    <property type="entry name" value="G_PROTEIN_RECEP_F1_2"/>
    <property type="match status" value="1"/>
</dbReference>
<dbReference type="SUPFAM" id="SSF81321">
    <property type="entry name" value="Family A G protein-coupled receptor-like"/>
    <property type="match status" value="1"/>
</dbReference>
<keyword evidence="3 5" id="KW-1133">Transmembrane helix</keyword>
<dbReference type="InterPro" id="IPR019430">
    <property type="entry name" value="7TM_GPCR_serpentine_rcpt_Srx"/>
</dbReference>
<protein>
    <submittedName>
        <fullName evidence="7">G_PROTEIN_RECEP_F1_2 domain-containing protein</fullName>
    </submittedName>
</protein>
<evidence type="ECO:0000256" key="3">
    <source>
        <dbReference type="ARBA" id="ARBA00022989"/>
    </source>
</evidence>
<feature type="transmembrane region" description="Helical" evidence="5">
    <location>
        <begin position="77"/>
        <end position="97"/>
    </location>
</feature>
<dbReference type="InterPro" id="IPR017452">
    <property type="entry name" value="GPCR_Rhodpsn_7TM"/>
</dbReference>
<evidence type="ECO:0000313" key="7">
    <source>
        <dbReference type="WBParaSite" id="SSTP_0001111100.1"/>
    </source>
</evidence>
<evidence type="ECO:0000256" key="2">
    <source>
        <dbReference type="ARBA" id="ARBA00022692"/>
    </source>
</evidence>
<reference evidence="7" key="1">
    <citation type="submission" date="2015-08" db="UniProtKB">
        <authorList>
            <consortium name="WormBaseParasite"/>
        </authorList>
    </citation>
    <scope>IDENTIFICATION</scope>
</reference>
<feature type="domain" description="G-protein coupled receptors family 1 profile" evidence="6">
    <location>
        <begin position="19"/>
        <end position="271"/>
    </location>
</feature>
<dbReference type="CDD" id="cd00637">
    <property type="entry name" value="7tm_classA_rhodopsin-like"/>
    <property type="match status" value="1"/>
</dbReference>
<evidence type="ECO:0000256" key="5">
    <source>
        <dbReference type="SAM" id="Phobius"/>
    </source>
</evidence>
<accession>A0A0K0ENS4</accession>
<feature type="transmembrane region" description="Helical" evidence="5">
    <location>
        <begin position="6"/>
        <end position="30"/>
    </location>
</feature>
<keyword evidence="4 5" id="KW-0472">Membrane</keyword>
<dbReference type="Gene3D" id="1.20.1070.10">
    <property type="entry name" value="Rhodopsin 7-helix transmembrane proteins"/>
    <property type="match status" value="1"/>
</dbReference>
<dbReference type="Pfam" id="PF10328">
    <property type="entry name" value="7TM_GPCR_Srx"/>
    <property type="match status" value="1"/>
</dbReference>
<dbReference type="WBParaSite" id="SSTP_0001111100.1">
    <property type="protein sequence ID" value="SSTP_0001111100.1"/>
    <property type="gene ID" value="SSTP_0001111100"/>
</dbReference>
<comment type="subcellular location">
    <subcellularLocation>
        <location evidence="1">Membrane</location>
    </subcellularLocation>
</comment>
<dbReference type="PANTHER" id="PTHR23017">
    <property type="entry name" value="SERPENTINE RECEPTOR, CLASS X"/>
    <property type="match status" value="1"/>
</dbReference>
<feature type="transmembrane region" description="Helical" evidence="5">
    <location>
        <begin position="37"/>
        <end position="57"/>
    </location>
</feature>
<organism evidence="7">
    <name type="scientific">Strongyloides stercoralis</name>
    <name type="common">Threadworm</name>
    <dbReference type="NCBI Taxonomy" id="6248"/>
    <lineage>
        <taxon>Eukaryota</taxon>
        <taxon>Metazoa</taxon>
        <taxon>Ecdysozoa</taxon>
        <taxon>Nematoda</taxon>
        <taxon>Chromadorea</taxon>
        <taxon>Rhabditida</taxon>
        <taxon>Tylenchina</taxon>
        <taxon>Panagrolaimomorpha</taxon>
        <taxon>Strongyloidoidea</taxon>
        <taxon>Strongyloididae</taxon>
        <taxon>Strongyloides</taxon>
    </lineage>
</organism>
<feature type="transmembrane region" description="Helical" evidence="5">
    <location>
        <begin position="220"/>
        <end position="243"/>
    </location>
</feature>
<feature type="transmembrane region" description="Helical" evidence="5">
    <location>
        <begin position="118"/>
        <end position="138"/>
    </location>
</feature>
<keyword evidence="2 5" id="KW-0812">Transmembrane</keyword>
<proteinExistence type="predicted"/>
<evidence type="ECO:0000256" key="1">
    <source>
        <dbReference type="ARBA" id="ARBA00004370"/>
    </source>
</evidence>
<name>A0A0K0ENS4_STRER</name>